<protein>
    <recommendedName>
        <fullName evidence="4">F-box domain-containing protein</fullName>
    </recommendedName>
</protein>
<accession>A0A8K0UI48</accession>
<feature type="compositionally biased region" description="Basic residues" evidence="1">
    <location>
        <begin position="389"/>
        <end position="399"/>
    </location>
</feature>
<reference evidence="2" key="1">
    <citation type="journal article" date="2021" name="New Phytol.">
        <title>Evolutionary innovations through gain and loss of genes in the ectomycorrhizal Boletales.</title>
        <authorList>
            <person name="Wu G."/>
            <person name="Miyauchi S."/>
            <person name="Morin E."/>
            <person name="Kuo A."/>
            <person name="Drula E."/>
            <person name="Varga T."/>
            <person name="Kohler A."/>
            <person name="Feng B."/>
            <person name="Cao Y."/>
            <person name="Lipzen A."/>
            <person name="Daum C."/>
            <person name="Hundley H."/>
            <person name="Pangilinan J."/>
            <person name="Johnson J."/>
            <person name="Barry K."/>
            <person name="LaButti K."/>
            <person name="Ng V."/>
            <person name="Ahrendt S."/>
            <person name="Min B."/>
            <person name="Choi I.G."/>
            <person name="Park H."/>
            <person name="Plett J.M."/>
            <person name="Magnuson J."/>
            <person name="Spatafora J.W."/>
            <person name="Nagy L.G."/>
            <person name="Henrissat B."/>
            <person name="Grigoriev I.V."/>
            <person name="Yang Z.L."/>
            <person name="Xu J."/>
            <person name="Martin F.M."/>
        </authorList>
    </citation>
    <scope>NUCLEOTIDE SEQUENCE</scope>
    <source>
        <strain evidence="2">KKN 215</strain>
    </source>
</reference>
<proteinExistence type="predicted"/>
<dbReference type="EMBL" id="JAEVFJ010000029">
    <property type="protein sequence ID" value="KAH8093233.1"/>
    <property type="molecule type" value="Genomic_DNA"/>
</dbReference>
<evidence type="ECO:0000256" key="1">
    <source>
        <dbReference type="SAM" id="MobiDB-lite"/>
    </source>
</evidence>
<evidence type="ECO:0000313" key="3">
    <source>
        <dbReference type="Proteomes" id="UP000813824"/>
    </source>
</evidence>
<sequence>MSASSESTIPQLPVEVWENVIDNISSPDNLGISLESRKQLATCSQVCRSWLPRCLFHLYSKIVLKSASDLDAIVHRLHTSAGLADRVQYLELHCYSESGPSQSWVCLAPLRLPPLRNLSGLYFFGLDLTARPPHFYPAFRQLRYVASPLNSATHVELDWLFPHARTVYVQVPRPDPQEDVFGMDERTWRRMGTLFQEMTRRHGATDPVGVLLRRNQRYEDTPGPTHDPELVMQLFTLPAWTGNNQPNHDRVVRLQFGSNSTTALSVIARAIRGIAASGCPLHLVVLPSSSLLRTMHQVPEPEAAKQWNALDDSLVATADSDLPQLTLPGLDVTTFGDVSGFEKEMGEDWVCIHDAFRKRLPQTASRGLLQCGPDAQCGSSQAATASVGRKGKRVVPRAG</sequence>
<keyword evidence="3" id="KW-1185">Reference proteome</keyword>
<dbReference type="OrthoDB" id="2788229at2759"/>
<evidence type="ECO:0008006" key="4">
    <source>
        <dbReference type="Google" id="ProtNLM"/>
    </source>
</evidence>
<feature type="region of interest" description="Disordered" evidence="1">
    <location>
        <begin position="378"/>
        <end position="399"/>
    </location>
</feature>
<dbReference type="Proteomes" id="UP000813824">
    <property type="component" value="Unassembled WGS sequence"/>
</dbReference>
<gene>
    <name evidence="2" type="ORF">BXZ70DRAFT_949514</name>
</gene>
<name>A0A8K0UI48_9AGAR</name>
<dbReference type="AlphaFoldDB" id="A0A8K0UI48"/>
<organism evidence="2 3">
    <name type="scientific">Cristinia sonorae</name>
    <dbReference type="NCBI Taxonomy" id="1940300"/>
    <lineage>
        <taxon>Eukaryota</taxon>
        <taxon>Fungi</taxon>
        <taxon>Dikarya</taxon>
        <taxon>Basidiomycota</taxon>
        <taxon>Agaricomycotina</taxon>
        <taxon>Agaricomycetes</taxon>
        <taxon>Agaricomycetidae</taxon>
        <taxon>Agaricales</taxon>
        <taxon>Pleurotineae</taxon>
        <taxon>Stephanosporaceae</taxon>
        <taxon>Cristinia</taxon>
    </lineage>
</organism>
<comment type="caution">
    <text evidence="2">The sequence shown here is derived from an EMBL/GenBank/DDBJ whole genome shotgun (WGS) entry which is preliminary data.</text>
</comment>
<evidence type="ECO:0000313" key="2">
    <source>
        <dbReference type="EMBL" id="KAH8093233.1"/>
    </source>
</evidence>